<gene>
    <name evidence="2" type="ORF">VTJ83DRAFT_4221</name>
</gene>
<dbReference type="GeneID" id="98125331"/>
<feature type="compositionally biased region" description="Basic and acidic residues" evidence="1">
    <location>
        <begin position="254"/>
        <end position="268"/>
    </location>
</feature>
<dbReference type="RefSeq" id="XP_070865671.1">
    <property type="nucleotide sequence ID" value="XM_071010687.1"/>
</dbReference>
<feature type="compositionally biased region" description="Low complexity" evidence="1">
    <location>
        <begin position="140"/>
        <end position="154"/>
    </location>
</feature>
<feature type="region of interest" description="Disordered" evidence="1">
    <location>
        <begin position="126"/>
        <end position="268"/>
    </location>
</feature>
<dbReference type="Proteomes" id="UP001600064">
    <property type="component" value="Unassembled WGS sequence"/>
</dbReference>
<evidence type="ECO:0000256" key="1">
    <source>
        <dbReference type="SAM" id="MobiDB-lite"/>
    </source>
</evidence>
<reference evidence="2 3" key="1">
    <citation type="journal article" date="2024" name="Commun. Biol.">
        <title>Comparative genomic analysis of thermophilic fungi reveals convergent evolutionary adaptations and gene losses.</title>
        <authorList>
            <person name="Steindorff A.S."/>
            <person name="Aguilar-Pontes M.V."/>
            <person name="Robinson A.J."/>
            <person name="Andreopoulos B."/>
            <person name="LaButti K."/>
            <person name="Kuo A."/>
            <person name="Mondo S."/>
            <person name="Riley R."/>
            <person name="Otillar R."/>
            <person name="Haridas S."/>
            <person name="Lipzen A."/>
            <person name="Grimwood J."/>
            <person name="Schmutz J."/>
            <person name="Clum A."/>
            <person name="Reid I.D."/>
            <person name="Moisan M.C."/>
            <person name="Butler G."/>
            <person name="Nguyen T.T.M."/>
            <person name="Dewar K."/>
            <person name="Conant G."/>
            <person name="Drula E."/>
            <person name="Henrissat B."/>
            <person name="Hansel C."/>
            <person name="Singer S."/>
            <person name="Hutchinson M.I."/>
            <person name="de Vries R.P."/>
            <person name="Natvig D.O."/>
            <person name="Powell A.J."/>
            <person name="Tsang A."/>
            <person name="Grigoriev I.V."/>
        </authorList>
    </citation>
    <scope>NUCLEOTIDE SEQUENCE [LARGE SCALE GENOMIC DNA]</scope>
    <source>
        <strain evidence="2 3">ATCC 22073</strain>
    </source>
</reference>
<evidence type="ECO:0000313" key="3">
    <source>
        <dbReference type="Proteomes" id="UP001600064"/>
    </source>
</evidence>
<accession>A0ABR4DA85</accession>
<evidence type="ECO:0000313" key="2">
    <source>
        <dbReference type="EMBL" id="KAL2266944.1"/>
    </source>
</evidence>
<proteinExistence type="predicted"/>
<protein>
    <submittedName>
        <fullName evidence="2">Uncharacterized protein</fullName>
    </submittedName>
</protein>
<keyword evidence="3" id="KW-1185">Reference proteome</keyword>
<name>A0ABR4DA85_9PEZI</name>
<comment type="caution">
    <text evidence="2">The sequence shown here is derived from an EMBL/GenBank/DDBJ whole genome shotgun (WGS) entry which is preliminary data.</text>
</comment>
<dbReference type="EMBL" id="JAZGUE010000004">
    <property type="protein sequence ID" value="KAL2266944.1"/>
    <property type="molecule type" value="Genomic_DNA"/>
</dbReference>
<feature type="compositionally biased region" description="Low complexity" evidence="1">
    <location>
        <begin position="174"/>
        <end position="195"/>
    </location>
</feature>
<sequence>MNTAGAVVLALVLALLAAAGGYILFTRIRASRLGLPPPPWSSYLPFLGSSSPSYSGPRPAPGGIVGWLSDRFRTSRLRNPRTAAGAYEGTSYNAGYAGYAGTHPGAGAGAGARGFDHLDDDPWDSRVGGYNPYDEERELGLAPPGSPGAAASSPYVPQGDGYAMNLPGPAEPSTAGAGTTAAAAAAATAATAGGAEEQRGRIPGRSPGPATPGAAARQGNPFDDDAAEPSNISLRGVSPRPMADQDASLGGRKARGEEERKTAFREEM</sequence>
<organism evidence="2 3">
    <name type="scientific">Remersonia thermophila</name>
    <dbReference type="NCBI Taxonomy" id="72144"/>
    <lineage>
        <taxon>Eukaryota</taxon>
        <taxon>Fungi</taxon>
        <taxon>Dikarya</taxon>
        <taxon>Ascomycota</taxon>
        <taxon>Pezizomycotina</taxon>
        <taxon>Sordariomycetes</taxon>
        <taxon>Sordariomycetidae</taxon>
        <taxon>Sordariales</taxon>
        <taxon>Sordariales incertae sedis</taxon>
        <taxon>Remersonia</taxon>
    </lineage>
</organism>